<dbReference type="Gene3D" id="1.10.10.10">
    <property type="entry name" value="Winged helix-like DNA-binding domain superfamily/Winged helix DNA-binding domain"/>
    <property type="match status" value="1"/>
</dbReference>
<dbReference type="InterPro" id="IPR036390">
    <property type="entry name" value="WH_DNA-bd_sf"/>
</dbReference>
<dbReference type="RefSeq" id="WP_209945790.1">
    <property type="nucleotide sequence ID" value="NZ_JAGGJU010000007.1"/>
</dbReference>
<keyword evidence="6" id="KW-1185">Reference proteome</keyword>
<proteinExistence type="predicted"/>
<gene>
    <name evidence="5" type="ORF">J2Z17_002692</name>
</gene>
<keyword evidence="3" id="KW-0804">Transcription</keyword>
<dbReference type="GO" id="GO:0003677">
    <property type="term" value="F:DNA binding"/>
    <property type="evidence" value="ECO:0007669"/>
    <property type="project" value="UniProtKB-KW"/>
</dbReference>
<reference evidence="5 6" key="1">
    <citation type="submission" date="2021-03" db="EMBL/GenBank/DDBJ databases">
        <title>Genomic Encyclopedia of Type Strains, Phase IV (KMG-IV): sequencing the most valuable type-strain genomes for metagenomic binning, comparative biology and taxonomic classification.</title>
        <authorList>
            <person name="Goeker M."/>
        </authorList>
    </citation>
    <scope>NUCLEOTIDE SEQUENCE [LARGE SCALE GENOMIC DNA]</scope>
    <source>
        <strain evidence="5 6">DSM 21600</strain>
    </source>
</reference>
<dbReference type="EMBL" id="JAGGJU010000007">
    <property type="protein sequence ID" value="MBP1851247.1"/>
    <property type="molecule type" value="Genomic_DNA"/>
</dbReference>
<keyword evidence="1" id="KW-0805">Transcription regulation</keyword>
<evidence type="ECO:0000256" key="2">
    <source>
        <dbReference type="ARBA" id="ARBA00023125"/>
    </source>
</evidence>
<name>A0ABS4DZY1_9HYPH</name>
<feature type="domain" description="HTH hxlR-type" evidence="4">
    <location>
        <begin position="11"/>
        <end position="109"/>
    </location>
</feature>
<evidence type="ECO:0000256" key="3">
    <source>
        <dbReference type="ARBA" id="ARBA00023163"/>
    </source>
</evidence>
<protein>
    <submittedName>
        <fullName evidence="5">DNA-binding HxlR family transcriptional regulator</fullName>
    </submittedName>
</protein>
<sequence length="114" mass="12793">MADETALIDIRKMRPVLDQISGKWTLLVLIVLCAQPARFNQIMRRLEGITHKALSETLKRLEEGGFIHREVLPTKPVGVEYSITPLGQSLRGPFDAVYEWALEHADAVGPSKQD</sequence>
<dbReference type="SUPFAM" id="SSF46785">
    <property type="entry name" value="Winged helix' DNA-binding domain"/>
    <property type="match status" value="1"/>
</dbReference>
<dbReference type="PANTHER" id="PTHR33204:SF37">
    <property type="entry name" value="HTH-TYPE TRANSCRIPTIONAL REGULATOR YODB"/>
    <property type="match status" value="1"/>
</dbReference>
<dbReference type="InterPro" id="IPR036388">
    <property type="entry name" value="WH-like_DNA-bd_sf"/>
</dbReference>
<dbReference type="InterPro" id="IPR002577">
    <property type="entry name" value="HTH_HxlR"/>
</dbReference>
<dbReference type="Pfam" id="PF01638">
    <property type="entry name" value="HxlR"/>
    <property type="match status" value="1"/>
</dbReference>
<dbReference type="PANTHER" id="PTHR33204">
    <property type="entry name" value="TRANSCRIPTIONAL REGULATOR, MARR FAMILY"/>
    <property type="match status" value="1"/>
</dbReference>
<comment type="caution">
    <text evidence="5">The sequence shown here is derived from an EMBL/GenBank/DDBJ whole genome shotgun (WGS) entry which is preliminary data.</text>
</comment>
<organism evidence="5 6">
    <name type="scientific">Rhizobium halophytocola</name>
    <dbReference type="NCBI Taxonomy" id="735519"/>
    <lineage>
        <taxon>Bacteria</taxon>
        <taxon>Pseudomonadati</taxon>
        <taxon>Pseudomonadota</taxon>
        <taxon>Alphaproteobacteria</taxon>
        <taxon>Hyphomicrobiales</taxon>
        <taxon>Rhizobiaceae</taxon>
        <taxon>Rhizobium/Agrobacterium group</taxon>
        <taxon>Rhizobium</taxon>
    </lineage>
</organism>
<accession>A0ABS4DZY1</accession>
<evidence type="ECO:0000256" key="1">
    <source>
        <dbReference type="ARBA" id="ARBA00023015"/>
    </source>
</evidence>
<keyword evidence="2 5" id="KW-0238">DNA-binding</keyword>
<dbReference type="PROSITE" id="PS51118">
    <property type="entry name" value="HTH_HXLR"/>
    <property type="match status" value="1"/>
</dbReference>
<evidence type="ECO:0000313" key="5">
    <source>
        <dbReference type="EMBL" id="MBP1851247.1"/>
    </source>
</evidence>
<evidence type="ECO:0000313" key="6">
    <source>
        <dbReference type="Proteomes" id="UP000759443"/>
    </source>
</evidence>
<evidence type="ECO:0000259" key="4">
    <source>
        <dbReference type="PROSITE" id="PS51118"/>
    </source>
</evidence>
<dbReference type="Proteomes" id="UP000759443">
    <property type="component" value="Unassembled WGS sequence"/>
</dbReference>